<evidence type="ECO:0000256" key="4">
    <source>
        <dbReference type="ARBA" id="ARBA00022801"/>
    </source>
</evidence>
<name>A0A2U0I5G2_9FLAO</name>
<evidence type="ECO:0000256" key="2">
    <source>
        <dbReference type="ARBA" id="ARBA00022723"/>
    </source>
</evidence>
<evidence type="ECO:0000313" key="9">
    <source>
        <dbReference type="Proteomes" id="UP000245962"/>
    </source>
</evidence>
<evidence type="ECO:0000256" key="5">
    <source>
        <dbReference type="ARBA" id="ARBA00023157"/>
    </source>
</evidence>
<protein>
    <submittedName>
        <fullName evidence="8">S1/P1 Nuclease</fullName>
    </submittedName>
</protein>
<comment type="caution">
    <text evidence="8">The sequence shown here is derived from an EMBL/GenBank/DDBJ whole genome shotgun (WGS) entry which is preliminary data.</text>
</comment>
<dbReference type="Pfam" id="PF02265">
    <property type="entry name" value="S1-P1_nuclease"/>
    <property type="match status" value="1"/>
</dbReference>
<dbReference type="AlphaFoldDB" id="A0A2U0I5G2"/>
<dbReference type="Gene3D" id="1.10.575.10">
    <property type="entry name" value="P1 Nuclease"/>
    <property type="match status" value="1"/>
</dbReference>
<proteinExistence type="predicted"/>
<keyword evidence="2" id="KW-0479">Metal-binding</keyword>
<keyword evidence="9" id="KW-1185">Reference proteome</keyword>
<keyword evidence="7" id="KW-0732">Signal</keyword>
<dbReference type="InterPro" id="IPR003154">
    <property type="entry name" value="S1/P1nuclease"/>
</dbReference>
<dbReference type="SUPFAM" id="SSF48537">
    <property type="entry name" value="Phospholipase C/P1 nuclease"/>
    <property type="match status" value="1"/>
</dbReference>
<dbReference type="GO" id="GO:0003676">
    <property type="term" value="F:nucleic acid binding"/>
    <property type="evidence" value="ECO:0007669"/>
    <property type="project" value="InterPro"/>
</dbReference>
<keyword evidence="4" id="KW-0378">Hydrolase</keyword>
<evidence type="ECO:0000256" key="3">
    <source>
        <dbReference type="ARBA" id="ARBA00022759"/>
    </source>
</evidence>
<gene>
    <name evidence="8" type="ORF">DDV96_03555</name>
</gene>
<feature type="signal peptide" evidence="7">
    <location>
        <begin position="1"/>
        <end position="20"/>
    </location>
</feature>
<accession>A0A2U0I5G2</accession>
<feature type="chain" id="PRO_5015693867" evidence="7">
    <location>
        <begin position="21"/>
        <end position="259"/>
    </location>
</feature>
<dbReference type="PANTHER" id="PTHR33146:SF26">
    <property type="entry name" value="ENDONUCLEASE 4"/>
    <property type="match status" value="1"/>
</dbReference>
<sequence>MKKKSMLLVLLVFALATAQAAEDWGRNGHRATGEIAENYLTKKAKRHIEQLLDGQSLALVSTYADEIKSDSKYRKYGPWHYVNFPFGATYETHPKNEKGDIITAIHESVEVLKDEEASKKDKVFYLKMLVHLIGDLHQPLHIGQAIDKGGNDFQVQWFKKGTNLHKVWDSKMIAEYKMSYSELAANQKELSKKELKQIQQGTIEDWMYESRALCENIYDNTKVGQKLWYPYMYNYMDVLRMQLQKGGIRLAEVLNDIFG</sequence>
<dbReference type="PANTHER" id="PTHR33146">
    <property type="entry name" value="ENDONUCLEASE 4"/>
    <property type="match status" value="1"/>
</dbReference>
<dbReference type="InterPro" id="IPR008947">
    <property type="entry name" value="PLipase_C/P1_nuclease_dom_sf"/>
</dbReference>
<keyword evidence="1" id="KW-0540">Nuclease</keyword>
<organism evidence="8 9">
    <name type="scientific">Marixanthomonas spongiae</name>
    <dbReference type="NCBI Taxonomy" id="2174845"/>
    <lineage>
        <taxon>Bacteria</taxon>
        <taxon>Pseudomonadati</taxon>
        <taxon>Bacteroidota</taxon>
        <taxon>Flavobacteriia</taxon>
        <taxon>Flavobacteriales</taxon>
        <taxon>Flavobacteriaceae</taxon>
        <taxon>Marixanthomonas</taxon>
    </lineage>
</organism>
<dbReference type="Proteomes" id="UP000245962">
    <property type="component" value="Unassembled WGS sequence"/>
</dbReference>
<reference evidence="8 9" key="1">
    <citation type="submission" date="2018-04" db="EMBL/GenBank/DDBJ databases">
        <title>Marixanthomonas spongiae HN-E44 sp. nov., isolated from a marine sponge.</title>
        <authorList>
            <person name="Luo L."/>
            <person name="Zhuang L."/>
        </authorList>
    </citation>
    <scope>NUCLEOTIDE SEQUENCE [LARGE SCALE GENOMIC DNA]</scope>
    <source>
        <strain evidence="8 9">HN-E44</strain>
    </source>
</reference>
<evidence type="ECO:0000256" key="6">
    <source>
        <dbReference type="ARBA" id="ARBA00023180"/>
    </source>
</evidence>
<evidence type="ECO:0000313" key="8">
    <source>
        <dbReference type="EMBL" id="PVW16347.1"/>
    </source>
</evidence>
<dbReference type="RefSeq" id="WP_116693364.1">
    <property type="nucleotide sequence ID" value="NZ_QEHR01000002.1"/>
</dbReference>
<dbReference type="OrthoDB" id="267579at2"/>
<dbReference type="GO" id="GO:0046872">
    <property type="term" value="F:metal ion binding"/>
    <property type="evidence" value="ECO:0007669"/>
    <property type="project" value="UniProtKB-KW"/>
</dbReference>
<keyword evidence="3" id="KW-0255">Endonuclease</keyword>
<keyword evidence="6" id="KW-0325">Glycoprotein</keyword>
<evidence type="ECO:0000256" key="1">
    <source>
        <dbReference type="ARBA" id="ARBA00022722"/>
    </source>
</evidence>
<dbReference type="GO" id="GO:0016788">
    <property type="term" value="F:hydrolase activity, acting on ester bonds"/>
    <property type="evidence" value="ECO:0007669"/>
    <property type="project" value="InterPro"/>
</dbReference>
<dbReference type="EMBL" id="QEHR01000002">
    <property type="protein sequence ID" value="PVW16347.1"/>
    <property type="molecule type" value="Genomic_DNA"/>
</dbReference>
<evidence type="ECO:0000256" key="7">
    <source>
        <dbReference type="SAM" id="SignalP"/>
    </source>
</evidence>
<keyword evidence="5" id="KW-1015">Disulfide bond</keyword>
<dbReference type="GO" id="GO:0004519">
    <property type="term" value="F:endonuclease activity"/>
    <property type="evidence" value="ECO:0007669"/>
    <property type="project" value="UniProtKB-KW"/>
</dbReference>
<dbReference type="CDD" id="cd11010">
    <property type="entry name" value="S1-P1_nuclease"/>
    <property type="match status" value="1"/>
</dbReference>
<dbReference type="GO" id="GO:0006308">
    <property type="term" value="P:DNA catabolic process"/>
    <property type="evidence" value="ECO:0007669"/>
    <property type="project" value="InterPro"/>
</dbReference>